<gene>
    <name evidence="1" type="ORF">POM88_012162</name>
</gene>
<dbReference type="AlphaFoldDB" id="A0AAD8N223"/>
<dbReference type="Gene3D" id="3.80.10.10">
    <property type="entry name" value="Ribonuclease Inhibitor"/>
    <property type="match status" value="1"/>
</dbReference>
<evidence type="ECO:0000313" key="1">
    <source>
        <dbReference type="EMBL" id="KAK1393106.1"/>
    </source>
</evidence>
<protein>
    <submittedName>
        <fullName evidence="1">Uncharacterized protein</fullName>
    </submittedName>
</protein>
<dbReference type="EMBL" id="JAUIZM010000003">
    <property type="protein sequence ID" value="KAK1393106.1"/>
    <property type="molecule type" value="Genomic_DNA"/>
</dbReference>
<organism evidence="1 2">
    <name type="scientific">Heracleum sosnowskyi</name>
    <dbReference type="NCBI Taxonomy" id="360622"/>
    <lineage>
        <taxon>Eukaryota</taxon>
        <taxon>Viridiplantae</taxon>
        <taxon>Streptophyta</taxon>
        <taxon>Embryophyta</taxon>
        <taxon>Tracheophyta</taxon>
        <taxon>Spermatophyta</taxon>
        <taxon>Magnoliopsida</taxon>
        <taxon>eudicotyledons</taxon>
        <taxon>Gunneridae</taxon>
        <taxon>Pentapetalae</taxon>
        <taxon>asterids</taxon>
        <taxon>campanulids</taxon>
        <taxon>Apiales</taxon>
        <taxon>Apiaceae</taxon>
        <taxon>Apioideae</taxon>
        <taxon>apioid superclade</taxon>
        <taxon>Tordylieae</taxon>
        <taxon>Tordyliinae</taxon>
        <taxon>Heracleum</taxon>
    </lineage>
</organism>
<name>A0AAD8N223_9APIA</name>
<dbReference type="Proteomes" id="UP001237642">
    <property type="component" value="Unassembled WGS sequence"/>
</dbReference>
<sequence length="127" mass="14043">MLNNYILNGLNNRLFCLDPVTSVKYLYLKNNSLTGAVPIWISTSKNFFDVSYNNFTETPKYSCQPSRVNLVSSYSSTTNNSDALEEGLFEVDKVHTDDNGSDMLTKSLAKGKLKVCCSIAGMANSFS</sequence>
<reference evidence="1" key="1">
    <citation type="submission" date="2023-02" db="EMBL/GenBank/DDBJ databases">
        <title>Genome of toxic invasive species Heracleum sosnowskyi carries increased number of genes despite the absence of recent whole-genome duplications.</title>
        <authorList>
            <person name="Schelkunov M."/>
            <person name="Shtratnikova V."/>
            <person name="Makarenko M."/>
            <person name="Klepikova A."/>
            <person name="Omelchenko D."/>
            <person name="Novikova G."/>
            <person name="Obukhova E."/>
            <person name="Bogdanov V."/>
            <person name="Penin A."/>
            <person name="Logacheva M."/>
        </authorList>
    </citation>
    <scope>NUCLEOTIDE SEQUENCE</scope>
    <source>
        <strain evidence="1">Hsosn_3</strain>
        <tissue evidence="1">Leaf</tissue>
    </source>
</reference>
<accession>A0AAD8N223</accession>
<comment type="caution">
    <text evidence="1">The sequence shown here is derived from an EMBL/GenBank/DDBJ whole genome shotgun (WGS) entry which is preliminary data.</text>
</comment>
<evidence type="ECO:0000313" key="2">
    <source>
        <dbReference type="Proteomes" id="UP001237642"/>
    </source>
</evidence>
<keyword evidence="2" id="KW-1185">Reference proteome</keyword>
<proteinExistence type="predicted"/>
<dbReference type="InterPro" id="IPR032675">
    <property type="entry name" value="LRR_dom_sf"/>
</dbReference>
<reference evidence="1" key="2">
    <citation type="submission" date="2023-05" db="EMBL/GenBank/DDBJ databases">
        <authorList>
            <person name="Schelkunov M.I."/>
        </authorList>
    </citation>
    <scope>NUCLEOTIDE SEQUENCE</scope>
    <source>
        <strain evidence="1">Hsosn_3</strain>
        <tissue evidence="1">Leaf</tissue>
    </source>
</reference>